<evidence type="ECO:0000313" key="1">
    <source>
        <dbReference type="EMBL" id="KAB8072628.1"/>
    </source>
</evidence>
<accession>A0A5N5WVQ7</accession>
<dbReference type="EMBL" id="ML732242">
    <property type="protein sequence ID" value="KAB8072628.1"/>
    <property type="molecule type" value="Genomic_DNA"/>
</dbReference>
<evidence type="ECO:0008006" key="3">
    <source>
        <dbReference type="Google" id="ProtNLM"/>
    </source>
</evidence>
<dbReference type="InterPro" id="IPR011009">
    <property type="entry name" value="Kinase-like_dom_sf"/>
</dbReference>
<gene>
    <name evidence="1" type="ORF">BDV29DRAFT_192324</name>
</gene>
<dbReference type="Proteomes" id="UP000326565">
    <property type="component" value="Unassembled WGS sequence"/>
</dbReference>
<dbReference type="AlphaFoldDB" id="A0A5N5WVQ7"/>
<sequence length="225" mass="25737">MGRLFVPRILQPDFTWPRTVRHTISETTPPVPCLPCRIIRIAWGLLHKDCTTFLNDGGSCWNTHPKFLSCGEHPADPFNRIFSILVTRVPGVPLENSFDLLEVDAEEPWLLELRTCLCPMRRWCPPDPTSTSICSVIGTCLRSSRVPGHAMGFSHEFYEYLFSPASPHSFGSITEYEHALSSSKKIKQRHHRISFTHEDFKAHNVLVDDDGLCWYPEHWGFTTAM</sequence>
<organism evidence="1 2">
    <name type="scientific">Aspergillus leporis</name>
    <dbReference type="NCBI Taxonomy" id="41062"/>
    <lineage>
        <taxon>Eukaryota</taxon>
        <taxon>Fungi</taxon>
        <taxon>Dikarya</taxon>
        <taxon>Ascomycota</taxon>
        <taxon>Pezizomycotina</taxon>
        <taxon>Eurotiomycetes</taxon>
        <taxon>Eurotiomycetidae</taxon>
        <taxon>Eurotiales</taxon>
        <taxon>Aspergillaceae</taxon>
        <taxon>Aspergillus</taxon>
        <taxon>Aspergillus subgen. Circumdati</taxon>
    </lineage>
</organism>
<keyword evidence="2" id="KW-1185">Reference proteome</keyword>
<reference evidence="1 2" key="1">
    <citation type="submission" date="2019-04" db="EMBL/GenBank/DDBJ databases">
        <title>Friends and foes A comparative genomics study of 23 Aspergillus species from section Flavi.</title>
        <authorList>
            <consortium name="DOE Joint Genome Institute"/>
            <person name="Kjaerbolling I."/>
            <person name="Vesth T."/>
            <person name="Frisvad J.C."/>
            <person name="Nybo J.L."/>
            <person name="Theobald S."/>
            <person name="Kildgaard S."/>
            <person name="Isbrandt T."/>
            <person name="Kuo A."/>
            <person name="Sato A."/>
            <person name="Lyhne E.K."/>
            <person name="Kogle M.E."/>
            <person name="Wiebenga A."/>
            <person name="Kun R.S."/>
            <person name="Lubbers R.J."/>
            <person name="Makela M.R."/>
            <person name="Barry K."/>
            <person name="Chovatia M."/>
            <person name="Clum A."/>
            <person name="Daum C."/>
            <person name="Haridas S."/>
            <person name="He G."/>
            <person name="LaButti K."/>
            <person name="Lipzen A."/>
            <person name="Mondo S."/>
            <person name="Riley R."/>
            <person name="Salamov A."/>
            <person name="Simmons B.A."/>
            <person name="Magnuson J.K."/>
            <person name="Henrissat B."/>
            <person name="Mortensen U.H."/>
            <person name="Larsen T.O."/>
            <person name="Devries R.P."/>
            <person name="Grigoriev I.V."/>
            <person name="Machida M."/>
            <person name="Baker S.E."/>
            <person name="Andersen M.R."/>
        </authorList>
    </citation>
    <scope>NUCLEOTIDE SEQUENCE [LARGE SCALE GENOMIC DNA]</scope>
    <source>
        <strain evidence="1 2">CBS 151.66</strain>
    </source>
</reference>
<name>A0A5N5WVQ7_9EURO</name>
<proteinExistence type="predicted"/>
<dbReference type="OrthoDB" id="2906425at2759"/>
<evidence type="ECO:0000313" key="2">
    <source>
        <dbReference type="Proteomes" id="UP000326565"/>
    </source>
</evidence>
<protein>
    <recommendedName>
        <fullName evidence="3">Aminoglycoside phosphotransferase domain-containing protein</fullName>
    </recommendedName>
</protein>
<dbReference type="SUPFAM" id="SSF56112">
    <property type="entry name" value="Protein kinase-like (PK-like)"/>
    <property type="match status" value="1"/>
</dbReference>